<dbReference type="EMBL" id="CAFBLJ010000021">
    <property type="protein sequence ID" value="CAB4863312.1"/>
    <property type="molecule type" value="Genomic_DNA"/>
</dbReference>
<evidence type="ECO:0000313" key="10">
    <source>
        <dbReference type="EMBL" id="CAB4720948.1"/>
    </source>
</evidence>
<dbReference type="InterPro" id="IPR019740">
    <property type="entry name" value="Pyridox_Oxase_CS"/>
</dbReference>
<dbReference type="InterPro" id="IPR000659">
    <property type="entry name" value="Pyridox_Oxase"/>
</dbReference>
<dbReference type="Pfam" id="PF01243">
    <property type="entry name" value="PNPOx_N"/>
    <property type="match status" value="1"/>
</dbReference>
<dbReference type="InterPro" id="IPR012349">
    <property type="entry name" value="Split_barrel_FMN-bd"/>
</dbReference>
<keyword evidence="4" id="KW-0288">FMN</keyword>
<evidence type="ECO:0000313" key="11">
    <source>
        <dbReference type="EMBL" id="CAB4765311.1"/>
    </source>
</evidence>
<evidence type="ECO:0000313" key="15">
    <source>
        <dbReference type="EMBL" id="CAB5024773.1"/>
    </source>
</evidence>
<dbReference type="GO" id="GO:0008615">
    <property type="term" value="P:pyridoxine biosynthetic process"/>
    <property type="evidence" value="ECO:0007669"/>
    <property type="project" value="UniProtKB-KW"/>
</dbReference>
<dbReference type="FunFam" id="2.30.110.10:FF:000020">
    <property type="entry name" value="PNPO isoform 11"/>
    <property type="match status" value="1"/>
</dbReference>
<dbReference type="NCBIfam" id="TIGR00558">
    <property type="entry name" value="pdxH"/>
    <property type="match status" value="1"/>
</dbReference>
<evidence type="ECO:0000256" key="6">
    <source>
        <dbReference type="ARBA" id="ARBA00023096"/>
    </source>
</evidence>
<dbReference type="Gene3D" id="2.30.110.10">
    <property type="entry name" value="Electron Transport, Fmn-binding Protein, Chain A"/>
    <property type="match status" value="1"/>
</dbReference>
<evidence type="ECO:0000256" key="3">
    <source>
        <dbReference type="ARBA" id="ARBA00022630"/>
    </source>
</evidence>
<dbReference type="GO" id="GO:0010181">
    <property type="term" value="F:FMN binding"/>
    <property type="evidence" value="ECO:0007669"/>
    <property type="project" value="InterPro"/>
</dbReference>
<dbReference type="PROSITE" id="PS01064">
    <property type="entry name" value="PYRIDOX_OXIDASE"/>
    <property type="match status" value="1"/>
</dbReference>
<evidence type="ECO:0000259" key="9">
    <source>
        <dbReference type="Pfam" id="PF10590"/>
    </source>
</evidence>
<dbReference type="EMBL" id="CAEZZP010000015">
    <property type="protein sequence ID" value="CAB4765311.1"/>
    <property type="molecule type" value="Genomic_DNA"/>
</dbReference>
<dbReference type="InterPro" id="IPR011576">
    <property type="entry name" value="Pyridox_Oxase_N"/>
</dbReference>
<evidence type="ECO:0000313" key="12">
    <source>
        <dbReference type="EMBL" id="CAB4802555.1"/>
    </source>
</evidence>
<dbReference type="EMBL" id="CAFAAL010000052">
    <property type="protein sequence ID" value="CAB4802555.1"/>
    <property type="molecule type" value="Genomic_DNA"/>
</dbReference>
<comment type="cofactor">
    <cofactor evidence="1">
        <name>FMN</name>
        <dbReference type="ChEBI" id="CHEBI:58210"/>
    </cofactor>
</comment>
<evidence type="ECO:0000256" key="4">
    <source>
        <dbReference type="ARBA" id="ARBA00022643"/>
    </source>
</evidence>
<dbReference type="InterPro" id="IPR019576">
    <property type="entry name" value="Pyridoxamine_oxidase_dimer_C"/>
</dbReference>
<dbReference type="SUPFAM" id="SSF50475">
    <property type="entry name" value="FMN-binding split barrel"/>
    <property type="match status" value="1"/>
</dbReference>
<protein>
    <submittedName>
        <fullName evidence="15">Unannotated protein</fullName>
    </submittedName>
</protein>
<dbReference type="PANTHER" id="PTHR10851:SF0">
    <property type="entry name" value="PYRIDOXINE-5'-PHOSPHATE OXIDASE"/>
    <property type="match status" value="1"/>
</dbReference>
<keyword evidence="5" id="KW-0560">Oxidoreductase</keyword>
<feature type="domain" description="Pyridoxine 5'-phosphate oxidase dimerisation C-terminal" evidence="9">
    <location>
        <begin position="171"/>
        <end position="213"/>
    </location>
</feature>
<sequence>MNVRDRRIQYETAGLDFADLDESPIQQWHAWYIEAAEAELPEPNAMAVGTIDAEGMPDSRIVLVRGFDDDGLTFFGNYNSAKGQQIDANPVASAVFPWSGLHRQVRVRGTVEMLPRHESDAYFASRPRDSQLGAWASPQSEVISGREVLNERHAEFAEKFAGVEVLRPPHWGGWLLVPEVFEFWQGRPNRLHDRFRYRRDDETQDWVIERLAP</sequence>
<evidence type="ECO:0000259" key="8">
    <source>
        <dbReference type="Pfam" id="PF01243"/>
    </source>
</evidence>
<dbReference type="EMBL" id="CAFBMF010000038">
    <property type="protein sequence ID" value="CAB4898076.1"/>
    <property type="molecule type" value="Genomic_DNA"/>
</dbReference>
<evidence type="ECO:0000313" key="13">
    <source>
        <dbReference type="EMBL" id="CAB4863312.1"/>
    </source>
</evidence>
<dbReference type="EMBL" id="CAEZYH010000038">
    <property type="protein sequence ID" value="CAB4720948.1"/>
    <property type="molecule type" value="Genomic_DNA"/>
</dbReference>
<evidence type="ECO:0000256" key="7">
    <source>
        <dbReference type="ARBA" id="ARBA00060587"/>
    </source>
</evidence>
<comment type="pathway">
    <text evidence="7">Cofactor metabolism.</text>
</comment>
<evidence type="ECO:0000256" key="5">
    <source>
        <dbReference type="ARBA" id="ARBA00023002"/>
    </source>
</evidence>
<dbReference type="AlphaFoldDB" id="A0A6J7R7P3"/>
<keyword evidence="6" id="KW-0664">Pyridoxine biosynthesis</keyword>
<dbReference type="GO" id="GO:0004733">
    <property type="term" value="F:pyridoxamine phosphate oxidase activity"/>
    <property type="evidence" value="ECO:0007669"/>
    <property type="project" value="InterPro"/>
</dbReference>
<comment type="subunit">
    <text evidence="2">Homodimer.</text>
</comment>
<evidence type="ECO:0000313" key="14">
    <source>
        <dbReference type="EMBL" id="CAB4898076.1"/>
    </source>
</evidence>
<reference evidence="15" key="1">
    <citation type="submission" date="2020-05" db="EMBL/GenBank/DDBJ databases">
        <authorList>
            <person name="Chiriac C."/>
            <person name="Salcher M."/>
            <person name="Ghai R."/>
            <person name="Kavagutti S V."/>
        </authorList>
    </citation>
    <scope>NUCLEOTIDE SEQUENCE</scope>
</reference>
<gene>
    <name evidence="10" type="ORF">UFOPK2658_01022</name>
    <name evidence="11" type="ORF">UFOPK2880_00423</name>
    <name evidence="12" type="ORF">UFOPK3004_00758</name>
    <name evidence="13" type="ORF">UFOPK3304_00582</name>
    <name evidence="14" type="ORF">UFOPK3494_00788</name>
    <name evidence="15" type="ORF">UFOPK4134_00489</name>
</gene>
<dbReference type="EMBL" id="CAFBPS010000022">
    <property type="protein sequence ID" value="CAB5024773.1"/>
    <property type="molecule type" value="Genomic_DNA"/>
</dbReference>
<evidence type="ECO:0000256" key="2">
    <source>
        <dbReference type="ARBA" id="ARBA00011738"/>
    </source>
</evidence>
<dbReference type="Pfam" id="PF10590">
    <property type="entry name" value="PNP_phzG_C"/>
    <property type="match status" value="1"/>
</dbReference>
<dbReference type="NCBIfam" id="NF004231">
    <property type="entry name" value="PRK05679.1"/>
    <property type="match status" value="1"/>
</dbReference>
<dbReference type="HAMAP" id="MF_01629">
    <property type="entry name" value="PdxH"/>
    <property type="match status" value="1"/>
</dbReference>
<feature type="domain" description="Pyridoxamine 5'-phosphate oxidase N-terminal" evidence="8">
    <location>
        <begin position="34"/>
        <end position="150"/>
    </location>
</feature>
<accession>A0A6J7R7P3</accession>
<evidence type="ECO:0000256" key="1">
    <source>
        <dbReference type="ARBA" id="ARBA00001917"/>
    </source>
</evidence>
<keyword evidence="3" id="KW-0285">Flavoprotein</keyword>
<organism evidence="15">
    <name type="scientific">freshwater metagenome</name>
    <dbReference type="NCBI Taxonomy" id="449393"/>
    <lineage>
        <taxon>unclassified sequences</taxon>
        <taxon>metagenomes</taxon>
        <taxon>ecological metagenomes</taxon>
    </lineage>
</organism>
<proteinExistence type="inferred from homology"/>
<name>A0A6J7R7P3_9ZZZZ</name>
<dbReference type="PANTHER" id="PTHR10851">
    <property type="entry name" value="PYRIDOXINE-5-PHOSPHATE OXIDASE"/>
    <property type="match status" value="1"/>
</dbReference>
<dbReference type="PIRSF" id="PIRSF000190">
    <property type="entry name" value="Pyd_amn-ph_oxd"/>
    <property type="match status" value="1"/>
</dbReference>